<evidence type="ECO:0000313" key="1">
    <source>
        <dbReference type="EMBL" id="KAJ2935077.1"/>
    </source>
</evidence>
<name>A0A9W8MM55_9AGAR</name>
<gene>
    <name evidence="1" type="ORF">H1R20_g2059</name>
</gene>
<dbReference type="SUPFAM" id="SSF52047">
    <property type="entry name" value="RNI-like"/>
    <property type="match status" value="1"/>
</dbReference>
<dbReference type="EMBL" id="JANBPK010000706">
    <property type="protein sequence ID" value="KAJ2935077.1"/>
    <property type="molecule type" value="Genomic_DNA"/>
</dbReference>
<evidence type="ECO:0000313" key="2">
    <source>
        <dbReference type="Proteomes" id="UP001140091"/>
    </source>
</evidence>
<dbReference type="Proteomes" id="UP001140091">
    <property type="component" value="Unassembled WGS sequence"/>
</dbReference>
<protein>
    <recommendedName>
        <fullName evidence="3">F-box domain-containing protein</fullName>
    </recommendedName>
</protein>
<dbReference type="AlphaFoldDB" id="A0A9W8MM55"/>
<feature type="non-terminal residue" evidence="1">
    <location>
        <position position="1"/>
    </location>
</feature>
<evidence type="ECO:0008006" key="3">
    <source>
        <dbReference type="Google" id="ProtNLM"/>
    </source>
</evidence>
<keyword evidence="2" id="KW-1185">Reference proteome</keyword>
<organism evidence="1 2">
    <name type="scientific">Candolleomyces eurysporus</name>
    <dbReference type="NCBI Taxonomy" id="2828524"/>
    <lineage>
        <taxon>Eukaryota</taxon>
        <taxon>Fungi</taxon>
        <taxon>Dikarya</taxon>
        <taxon>Basidiomycota</taxon>
        <taxon>Agaricomycotina</taxon>
        <taxon>Agaricomycetes</taxon>
        <taxon>Agaricomycetidae</taxon>
        <taxon>Agaricales</taxon>
        <taxon>Agaricineae</taxon>
        <taxon>Psathyrellaceae</taxon>
        <taxon>Candolleomyces</taxon>
    </lineage>
</organism>
<dbReference type="InterPro" id="IPR032675">
    <property type="entry name" value="LRR_dom_sf"/>
</dbReference>
<proteinExistence type="predicted"/>
<sequence>MDAPRDSANVLERIPVEIWNKIFHEGCGFTLEDFKTLCFVAPFFVDICQPMIHRTLTTRHVNIVYGYHLQERWGDRCLTLELDKWKVDMMRLLRAGMRLHFVASDPSLSTYPHTLCIGNWPCRGARDIAQGPPADKMVLSKFVCYVMLHFRATLTQTLPLFTRLRRLEISFFAIDDGLLKAIASHPVLDELKLGCCSFPSQTFPIPSIRVLGYSKISQKEAPAAFRLLSPQHLEELRIENMKTSFLVEDLCARPKSESTLTKLHRLTIAPLDDPLDYLDVSSLLSYVPALRQLDIVYSDFGENQNVIKVPAGTKALSPSTVPNLQQFSGSLSFARHVVPKRPVTHIQMDHNGNAERQKDGYFALTWPELQIVLGPLCLSSADRITTLHLPRWNVAPIWLLSRFVAETFPQLVDLKLPVGMAKRELCPELFKVCRSLDADRFVRVNVEGPFEDGFVQGMAQNIKESVYYELVGKSDKNAAENRQAEHDGVGGLNNYDYQTRRLVGSQPIRSPAISSPEVDVASTLVELGANVELNIAGDPSGYPKCYEEALFYFAQGWYPLPTTIQKTMCIGGKASAPDLTGTTASDRARRAQPPAERMPLSQAVYDAYLQFKRTLVQALPSFTHLRRLELSSLPIDDELLKAIASHPVVQELRFVACSFPSPTFPIPSIRLLEYDEISQEDIPAALFLVPPQHLQELRLKDMNTAALVNTLRARSACTKLQRLTIVLRQFEGLNLRHMEVLLCYVPGLEQLEIVCSDNSLGWLDREEEDVADEAQAIRPSTIPHLRRLSSPLSVAQYIAPGRPVSHIQMNHSGDPNRGIQIFVSTWPGLLTVLHPLCLSSATAEGITTLHLPNYNVAPIWLLSQFIAETFPRLVDLRLPVGMIKCPELKERELRWPPREDICSLSSLTPPRLLEVESPFEDGVIEGMVTEIRNGVDYELVGRFEDPCRQSMEPPDNDRKKGGRYHHAAANAMSASLKTNAAATFIELAAGIELDDTGQPSRHPKDYQEALFYFSQGWYPLPPATQTLSLSPGVFSSFPGSNNYGSRCRAAAVERETWMAILTALGELYPSLDSVTLIGLSGYRCQRIGAIERGKTTWTVHENDPFWKNKLGYYYPPY</sequence>
<comment type="caution">
    <text evidence="1">The sequence shown here is derived from an EMBL/GenBank/DDBJ whole genome shotgun (WGS) entry which is preliminary data.</text>
</comment>
<accession>A0A9W8MM55</accession>
<dbReference type="Gene3D" id="3.80.10.10">
    <property type="entry name" value="Ribonuclease Inhibitor"/>
    <property type="match status" value="2"/>
</dbReference>
<dbReference type="OrthoDB" id="3055318at2759"/>
<reference evidence="1" key="1">
    <citation type="submission" date="2022-06" db="EMBL/GenBank/DDBJ databases">
        <title>Genome Sequence of Candolleomyces eurysporus.</title>
        <authorList>
            <person name="Buettner E."/>
        </authorList>
    </citation>
    <scope>NUCLEOTIDE SEQUENCE</scope>
    <source>
        <strain evidence="1">VTCC 930004</strain>
    </source>
</reference>